<dbReference type="AlphaFoldDB" id="A0A1Y3U6Z0"/>
<dbReference type="Gene3D" id="1.10.10.10">
    <property type="entry name" value="Winged helix-like DNA-binding domain superfamily/Winged helix DNA-binding domain"/>
    <property type="match status" value="1"/>
</dbReference>
<dbReference type="PANTHER" id="PTHR30346">
    <property type="entry name" value="TRANSCRIPTIONAL DUAL REGULATOR HCAR-RELATED"/>
    <property type="match status" value="1"/>
</dbReference>
<dbReference type="GO" id="GO:0003700">
    <property type="term" value="F:DNA-binding transcription factor activity"/>
    <property type="evidence" value="ECO:0007669"/>
    <property type="project" value="InterPro"/>
</dbReference>
<keyword evidence="7" id="KW-1185">Reference proteome</keyword>
<dbReference type="RefSeq" id="WP_087185648.1">
    <property type="nucleotide sequence ID" value="NZ_DBEZZV010000032.1"/>
</dbReference>
<dbReference type="InterPro" id="IPR036390">
    <property type="entry name" value="WH_DNA-bd_sf"/>
</dbReference>
<dbReference type="SUPFAM" id="SSF53850">
    <property type="entry name" value="Periplasmic binding protein-like II"/>
    <property type="match status" value="1"/>
</dbReference>
<dbReference type="SUPFAM" id="SSF46785">
    <property type="entry name" value="Winged helix' DNA-binding domain"/>
    <property type="match status" value="1"/>
</dbReference>
<dbReference type="PROSITE" id="PS50931">
    <property type="entry name" value="HTH_LYSR"/>
    <property type="match status" value="1"/>
</dbReference>
<evidence type="ECO:0000256" key="2">
    <source>
        <dbReference type="ARBA" id="ARBA00023015"/>
    </source>
</evidence>
<evidence type="ECO:0000259" key="5">
    <source>
        <dbReference type="PROSITE" id="PS50931"/>
    </source>
</evidence>
<comment type="similarity">
    <text evidence="1">Belongs to the LysR transcriptional regulatory family.</text>
</comment>
<evidence type="ECO:0000256" key="3">
    <source>
        <dbReference type="ARBA" id="ARBA00023125"/>
    </source>
</evidence>
<dbReference type="eggNOG" id="COG0583">
    <property type="taxonomic scope" value="Bacteria"/>
</dbReference>
<gene>
    <name evidence="6" type="ORF">B5G21_00915</name>
</gene>
<dbReference type="GO" id="GO:0003677">
    <property type="term" value="F:DNA binding"/>
    <property type="evidence" value="ECO:0007669"/>
    <property type="project" value="UniProtKB-KW"/>
</dbReference>
<dbReference type="GO" id="GO:0032993">
    <property type="term" value="C:protein-DNA complex"/>
    <property type="evidence" value="ECO:0007669"/>
    <property type="project" value="TreeGrafter"/>
</dbReference>
<keyword evidence="3" id="KW-0238">DNA-binding</keyword>
<dbReference type="Pfam" id="PF03466">
    <property type="entry name" value="LysR_substrate"/>
    <property type="match status" value="1"/>
</dbReference>
<reference evidence="7" key="1">
    <citation type="submission" date="2017-04" db="EMBL/GenBank/DDBJ databases">
        <title>Function of individual gut microbiota members based on whole genome sequencing of pure cultures obtained from chicken caecum.</title>
        <authorList>
            <person name="Medvecky M."/>
            <person name="Cejkova D."/>
            <person name="Polansky O."/>
            <person name="Karasova D."/>
            <person name="Kubasova T."/>
            <person name="Cizek A."/>
            <person name="Rychlik I."/>
        </authorList>
    </citation>
    <scope>NUCLEOTIDE SEQUENCE [LARGE SCALE GENOMIC DNA]</scope>
    <source>
        <strain evidence="7">An70</strain>
    </source>
</reference>
<evidence type="ECO:0000256" key="4">
    <source>
        <dbReference type="ARBA" id="ARBA00023163"/>
    </source>
</evidence>
<evidence type="ECO:0000313" key="6">
    <source>
        <dbReference type="EMBL" id="OUN44532.1"/>
    </source>
</evidence>
<keyword evidence="4" id="KW-0804">Transcription</keyword>
<dbReference type="EMBL" id="NFHO01000001">
    <property type="protein sequence ID" value="OUN44532.1"/>
    <property type="molecule type" value="Genomic_DNA"/>
</dbReference>
<dbReference type="Gene3D" id="3.40.190.10">
    <property type="entry name" value="Periplasmic binding protein-like II"/>
    <property type="match status" value="2"/>
</dbReference>
<dbReference type="Proteomes" id="UP000196560">
    <property type="component" value="Unassembled WGS sequence"/>
</dbReference>
<dbReference type="InterPro" id="IPR000847">
    <property type="entry name" value="LysR_HTH_N"/>
</dbReference>
<feature type="domain" description="HTH lysR-type" evidence="5">
    <location>
        <begin position="1"/>
        <end position="58"/>
    </location>
</feature>
<sequence>MNIQQLRYFCSVMNAGSFSGAAREANVTVQAVSKAIGELEAELGEPLFVRRSKGAVPTAFGLELSRYAQQALEAFDKVGDMFEARRTDAVKAGDTFRVLLAVPYFSNHRIVCAGLERFLSKQLGTKVSFGLCMGYEAVPQLLSGDLDALITIGEYSNPLCDSVRVGTLPVGVFLSSKHPLRKKKLVTMSDLAPYPVCHAEGLDDFNETILNLYLRCGLASKVVPIRTQDEVKHFVMEEHGYTMGVGIPAFSISPSWSMLRFVPEDDIPVSVCAVSAKDHKSEQYLAFEHFMLKSFPRVLSLLGT</sequence>
<accession>A0A1Y3U6Z0</accession>
<dbReference type="Pfam" id="PF00126">
    <property type="entry name" value="HTH_1"/>
    <property type="match status" value="1"/>
</dbReference>
<keyword evidence="2" id="KW-0805">Transcription regulation</keyword>
<dbReference type="InterPro" id="IPR005119">
    <property type="entry name" value="LysR_subst-bd"/>
</dbReference>
<name>A0A1Y3U6Z0_9ACTN</name>
<comment type="caution">
    <text evidence="6">The sequence shown here is derived from an EMBL/GenBank/DDBJ whole genome shotgun (WGS) entry which is preliminary data.</text>
</comment>
<evidence type="ECO:0000313" key="7">
    <source>
        <dbReference type="Proteomes" id="UP000196560"/>
    </source>
</evidence>
<organism evidence="6 7">
    <name type="scientific">Enorma massiliensis</name>
    <dbReference type="NCBI Taxonomy" id="1472761"/>
    <lineage>
        <taxon>Bacteria</taxon>
        <taxon>Bacillati</taxon>
        <taxon>Actinomycetota</taxon>
        <taxon>Coriobacteriia</taxon>
        <taxon>Coriobacteriales</taxon>
        <taxon>Coriobacteriaceae</taxon>
        <taxon>Enorma</taxon>
    </lineage>
</organism>
<proteinExistence type="inferred from homology"/>
<dbReference type="InterPro" id="IPR036388">
    <property type="entry name" value="WH-like_DNA-bd_sf"/>
</dbReference>
<dbReference type="STRING" id="1118060.GCA_000311845_00924"/>
<evidence type="ECO:0000256" key="1">
    <source>
        <dbReference type="ARBA" id="ARBA00009437"/>
    </source>
</evidence>
<dbReference type="PANTHER" id="PTHR30346:SF28">
    <property type="entry name" value="HTH-TYPE TRANSCRIPTIONAL REGULATOR CYNR"/>
    <property type="match status" value="1"/>
</dbReference>
<protein>
    <recommendedName>
        <fullName evidence="5">HTH lysR-type domain-containing protein</fullName>
    </recommendedName>
</protein>
<dbReference type="CDD" id="cd05466">
    <property type="entry name" value="PBP2_LTTR_substrate"/>
    <property type="match status" value="1"/>
</dbReference>